<dbReference type="RefSeq" id="WP_187561627.1">
    <property type="nucleotide sequence ID" value="NZ_JACGWS010000004.1"/>
</dbReference>
<dbReference type="InterPro" id="IPR015890">
    <property type="entry name" value="Chorismate_C"/>
</dbReference>
<protein>
    <submittedName>
        <fullName evidence="2">Chorismate-binding protein</fullName>
    </submittedName>
</protein>
<name>A0ABR7Q7P9_9FLAO</name>
<dbReference type="InterPro" id="IPR005801">
    <property type="entry name" value="ADC_synthase"/>
</dbReference>
<evidence type="ECO:0000313" key="3">
    <source>
        <dbReference type="Proteomes" id="UP000619238"/>
    </source>
</evidence>
<dbReference type="EMBL" id="JACGWS010000004">
    <property type="protein sequence ID" value="MBC8754575.1"/>
    <property type="molecule type" value="Genomic_DNA"/>
</dbReference>
<organism evidence="2 3">
    <name type="scientific">Kordia aestuariivivens</name>
    <dbReference type="NCBI Taxonomy" id="2759037"/>
    <lineage>
        <taxon>Bacteria</taxon>
        <taxon>Pseudomonadati</taxon>
        <taxon>Bacteroidota</taxon>
        <taxon>Flavobacteriia</taxon>
        <taxon>Flavobacteriales</taxon>
        <taxon>Flavobacteriaceae</taxon>
        <taxon>Kordia</taxon>
    </lineage>
</organism>
<dbReference type="PANTHER" id="PTHR42839:SF2">
    <property type="entry name" value="ISOCHORISMATE SYNTHASE ENTC"/>
    <property type="match status" value="1"/>
</dbReference>
<dbReference type="Gene3D" id="3.60.120.10">
    <property type="entry name" value="Anthranilate synthase"/>
    <property type="match status" value="1"/>
</dbReference>
<dbReference type="SUPFAM" id="SSF56322">
    <property type="entry name" value="ADC synthase"/>
    <property type="match status" value="1"/>
</dbReference>
<reference evidence="2 3" key="1">
    <citation type="submission" date="2020-07" db="EMBL/GenBank/DDBJ databases">
        <title>Description of Kordia aestuariivivens sp. nov., isolated from a tidal flat.</title>
        <authorList>
            <person name="Park S."/>
            <person name="Yoon J.-H."/>
        </authorList>
    </citation>
    <scope>NUCLEOTIDE SEQUENCE [LARGE SCALE GENOMIC DNA]</scope>
    <source>
        <strain evidence="2 3">YSTF-M3</strain>
    </source>
</reference>
<proteinExistence type="predicted"/>
<evidence type="ECO:0000259" key="1">
    <source>
        <dbReference type="Pfam" id="PF00425"/>
    </source>
</evidence>
<accession>A0ABR7Q7P9</accession>
<evidence type="ECO:0000313" key="2">
    <source>
        <dbReference type="EMBL" id="MBC8754575.1"/>
    </source>
</evidence>
<keyword evidence="3" id="KW-1185">Reference proteome</keyword>
<dbReference type="Proteomes" id="UP000619238">
    <property type="component" value="Unassembled WGS sequence"/>
</dbReference>
<gene>
    <name evidence="2" type="ORF">H2O64_07810</name>
</gene>
<feature type="domain" description="Chorismate-utilising enzyme C-terminal" evidence="1">
    <location>
        <begin position="91"/>
        <end position="291"/>
    </location>
</feature>
<dbReference type="PANTHER" id="PTHR42839">
    <property type="entry name" value="ISOCHORISMATE SYNTHASE ENTC"/>
    <property type="match status" value="1"/>
</dbReference>
<feature type="domain" description="Chorismate-utilising enzyme C-terminal" evidence="1">
    <location>
        <begin position="312"/>
        <end position="355"/>
    </location>
</feature>
<sequence length="363" mass="41543">MLETLAKQFKNKLPFVAYRKPNAILTKAILQHDDSLHTVSDFTESGFVFAPFDNTKKAILLPFDEILEEEIHTKQFSEINNVLRDPSAEAHKKYVQLVQKSVDTIQHSEIEKIVLSRKEEISAVKDHFELFEQLLHNYPTAYVYLWYHPKVGMWAGATPETLVHVQGSTLKTMSLAGTRKLQEHVVVSWDQKEIEEQQIVTDYIVDQLKTITTNLNVTEAETHQAGSLFHLCSIISGRMISTINIGDIIKTLHPTPAICGFPTEAAKSFILSEEGYDRKFYTGYLGELNERVETARNRNRKNQENSAYKAVRTNSELYVNLRCMELTHNKRILYIGGGITKDSNPESEWQETLAKSQIMKRVL</sequence>
<comment type="caution">
    <text evidence="2">The sequence shown here is derived from an EMBL/GenBank/DDBJ whole genome shotgun (WGS) entry which is preliminary data.</text>
</comment>
<dbReference type="Pfam" id="PF00425">
    <property type="entry name" value="Chorismate_bind"/>
    <property type="match status" value="2"/>
</dbReference>